<comment type="caution">
    <text evidence="2">The sequence shown here is derived from an EMBL/GenBank/DDBJ whole genome shotgun (WGS) entry which is preliminary data.</text>
</comment>
<keyword evidence="3" id="KW-1185">Reference proteome</keyword>
<evidence type="ECO:0000313" key="2">
    <source>
        <dbReference type="EMBL" id="MBU8546754.1"/>
    </source>
</evidence>
<accession>A0ABS6HDG7</accession>
<dbReference type="RefSeq" id="WP_216878770.1">
    <property type="nucleotide sequence ID" value="NZ_JAERQM010000009.1"/>
</dbReference>
<name>A0ABS6HDG7_9PROT</name>
<dbReference type="PROSITE" id="PS50851">
    <property type="entry name" value="CHEW"/>
    <property type="match status" value="1"/>
</dbReference>
<proteinExistence type="predicted"/>
<sequence length="385" mass="38638">MAEALRAGGQIFALPPGALEVPAGLLRPAPLASSGLLGLAAIAGQVLPVLEAAPGLGGGPAWVLLDRPGGRVVVAGEAICGLPEGGAPPLLPPRPTARRAPAPLPAGPGGWSVPMRGGAQRQVALAAEFGALRMVLPFAALERVVPMTELRPAPAAGPAALGYTVAAGAPALVLDPAWLMQAEAPAIPPTLLLLFRHGGRRLGLPCGRVGPARAGEATLVQRLDAVAEALVAAPLAEAALPPPPEPSRALLLCAAGGQAFALPVEEVLAVIPPMALTQAPHSLGDRALPGFRGIAAHRGDVLPVLDAGERLGARFVLDSPLAEAPMLRLPGVTPVALAVSQVTGLRRIPERLISAVAGEGMVSAVVALGDAPLPVCRAAVLGAWR</sequence>
<organism evidence="2 3">
    <name type="scientific">Falsiroseomonas oleicola</name>
    <dbReference type="NCBI Taxonomy" id="2801474"/>
    <lineage>
        <taxon>Bacteria</taxon>
        <taxon>Pseudomonadati</taxon>
        <taxon>Pseudomonadota</taxon>
        <taxon>Alphaproteobacteria</taxon>
        <taxon>Acetobacterales</taxon>
        <taxon>Roseomonadaceae</taxon>
        <taxon>Falsiroseomonas</taxon>
    </lineage>
</organism>
<feature type="domain" description="CheW-like" evidence="1">
    <location>
        <begin position="247"/>
        <end position="385"/>
    </location>
</feature>
<evidence type="ECO:0000259" key="1">
    <source>
        <dbReference type="PROSITE" id="PS50851"/>
    </source>
</evidence>
<reference evidence="2 3" key="1">
    <citation type="submission" date="2021-01" db="EMBL/GenBank/DDBJ databases">
        <title>Roseomonas sp. nov, a bacterium isolated from an oil production mixture in Yumen Oilfield.</title>
        <authorList>
            <person name="Wu D."/>
        </authorList>
    </citation>
    <scope>NUCLEOTIDE SEQUENCE [LARGE SCALE GENOMIC DNA]</scope>
    <source>
        <strain evidence="2 3">ROY-5-3</strain>
    </source>
</reference>
<dbReference type="SMART" id="SM00260">
    <property type="entry name" value="CheW"/>
    <property type="match status" value="1"/>
</dbReference>
<dbReference type="Proteomes" id="UP000689967">
    <property type="component" value="Unassembled WGS sequence"/>
</dbReference>
<gene>
    <name evidence="2" type="ORF">JJQ90_23750</name>
</gene>
<dbReference type="InterPro" id="IPR002545">
    <property type="entry name" value="CheW-lke_dom"/>
</dbReference>
<protein>
    <submittedName>
        <fullName evidence="2">Chemotaxis protein CheW</fullName>
    </submittedName>
</protein>
<evidence type="ECO:0000313" key="3">
    <source>
        <dbReference type="Proteomes" id="UP000689967"/>
    </source>
</evidence>
<dbReference type="EMBL" id="JAERQM010000009">
    <property type="protein sequence ID" value="MBU8546754.1"/>
    <property type="molecule type" value="Genomic_DNA"/>
</dbReference>
<dbReference type="Pfam" id="PF01584">
    <property type="entry name" value="CheW"/>
    <property type="match status" value="1"/>
</dbReference>